<dbReference type="InterPro" id="IPR014001">
    <property type="entry name" value="Helicase_ATP-bd"/>
</dbReference>
<dbReference type="GO" id="GO:0005524">
    <property type="term" value="F:ATP binding"/>
    <property type="evidence" value="ECO:0007669"/>
    <property type="project" value="UniProtKB-KW"/>
</dbReference>
<evidence type="ECO:0000259" key="4">
    <source>
        <dbReference type="PROSITE" id="PS51194"/>
    </source>
</evidence>
<name>N9P202_9GAMM</name>
<gene>
    <name evidence="5" type="ORF">F897_02472</name>
</gene>
<dbReference type="InterPro" id="IPR011545">
    <property type="entry name" value="DEAD/DEAH_box_helicase_dom"/>
</dbReference>
<sequence>MSKLPKKQVIQLNADETIQDRIQLHYGNTLIRANTGAGKTTFVLKSLMRDHNVVLCCPTIAQVKQCEEDYGHQANIHFIHGEKSIPKERLKNLCKSSVVITYDQYDKIKNYLDQKTVVVIDECQKLYSAGNYRDKAIYPLLSSVKNDKYDQTVLLTATLTEPLFEQLGINISHYFDIHKPVDLNRSIHILRYKEAHKLNGLRHICTRLSEAKKEGKKKIVLVRLNDIAQSKLIQKYLEKQGYSVMLINRDEMSRKKCTEMLSVSKLDSKYQVVLCTSIMDEAINLNNVDDEVDSVHIMGQYAHPEEITQFIGRMRKANPPIFIHLSQDIEVKKIDCNKEHQIHVSTMDEQFKKMEYYLEYEVLKLINKDKFEGFEDLINDKMDRVKAFNALTDEVLQCKGFMLDNKKICLNTPSLAGRRYQLDLHKCYFNSSYLKFRLLGLMPHAQVKVNLSQDVLDSELLANLELCAEEMKQMKQKVIPEVIADVIDRVHTNSYTVISYLQENVKNGINLYDKSEEPVHYEIFEQMGKLSDRLGNIVDIADAIQKNRINSVMAIGFQYKMHPLVKSVMKGLEQWLPKNEWGKNWYGYAEITKLMNSWLKLLAKNRSVVALLEEHPLNDVYVNNQKQLVFTDGGSIRFLKRYANVEVRNDKKPYAMKKVAFNSLCAYGYVFSDLEGSFRTKYVSVNDVEYDAKTGRKKPKRKNLTEIYDEV</sequence>
<dbReference type="PROSITE" id="PS51194">
    <property type="entry name" value="HELICASE_CTER"/>
    <property type="match status" value="1"/>
</dbReference>
<proteinExistence type="predicted"/>
<comment type="caution">
    <text evidence="5">The sequence shown here is derived from an EMBL/GenBank/DDBJ whole genome shotgun (WGS) entry which is preliminary data.</text>
</comment>
<evidence type="ECO:0000256" key="2">
    <source>
        <dbReference type="ARBA" id="ARBA00022840"/>
    </source>
</evidence>
<organism evidence="5 6">
    <name type="scientific">Acinetobacter variabilis</name>
    <dbReference type="NCBI Taxonomy" id="70346"/>
    <lineage>
        <taxon>Bacteria</taxon>
        <taxon>Pseudomonadati</taxon>
        <taxon>Pseudomonadota</taxon>
        <taxon>Gammaproteobacteria</taxon>
        <taxon>Moraxellales</taxon>
        <taxon>Moraxellaceae</taxon>
        <taxon>Acinetobacter</taxon>
    </lineage>
</organism>
<dbReference type="Pfam" id="PF00271">
    <property type="entry name" value="Helicase_C"/>
    <property type="match status" value="1"/>
</dbReference>
<reference evidence="5 6" key="1">
    <citation type="submission" date="2013-02" db="EMBL/GenBank/DDBJ databases">
        <title>The Genome Sequence of Acinetobacter sp. NIPH 2171.</title>
        <authorList>
            <consortium name="The Broad Institute Genome Sequencing Platform"/>
            <consortium name="The Broad Institute Genome Sequencing Center for Infectious Disease"/>
            <person name="Cerqueira G."/>
            <person name="Feldgarden M."/>
            <person name="Courvalin P."/>
            <person name="Perichon B."/>
            <person name="Grillot-Courvalin C."/>
            <person name="Clermont D."/>
            <person name="Rocha E."/>
            <person name="Yoon E.-J."/>
            <person name="Nemec A."/>
            <person name="Walker B."/>
            <person name="Young S.K."/>
            <person name="Zeng Q."/>
            <person name="Gargeya S."/>
            <person name="Fitzgerald M."/>
            <person name="Haas B."/>
            <person name="Abouelleil A."/>
            <person name="Alvarado L."/>
            <person name="Arachchi H.M."/>
            <person name="Berlin A.M."/>
            <person name="Chapman S.B."/>
            <person name="Dewar J."/>
            <person name="Goldberg J."/>
            <person name="Griggs A."/>
            <person name="Gujja S."/>
            <person name="Hansen M."/>
            <person name="Howarth C."/>
            <person name="Imamovic A."/>
            <person name="Larimer J."/>
            <person name="McCowan C."/>
            <person name="Murphy C."/>
            <person name="Neiman D."/>
            <person name="Pearson M."/>
            <person name="Priest M."/>
            <person name="Roberts A."/>
            <person name="Saif S."/>
            <person name="Shea T."/>
            <person name="Sisk P."/>
            <person name="Sykes S."/>
            <person name="Wortman J."/>
            <person name="Nusbaum C."/>
            <person name="Birren B."/>
        </authorList>
    </citation>
    <scope>NUCLEOTIDE SEQUENCE [LARGE SCALE GENOMIC DNA]</scope>
    <source>
        <strain evidence="5 6">NIPH 2171</strain>
    </source>
</reference>
<dbReference type="PROSITE" id="PS51192">
    <property type="entry name" value="HELICASE_ATP_BIND_1"/>
    <property type="match status" value="1"/>
</dbReference>
<dbReference type="OrthoDB" id="6664238at2"/>
<dbReference type="STRING" id="70346.F897_02472"/>
<keyword evidence="1" id="KW-0547">Nucleotide-binding</keyword>
<dbReference type="SUPFAM" id="SSF52540">
    <property type="entry name" value="P-loop containing nucleoside triphosphate hydrolases"/>
    <property type="match status" value="1"/>
</dbReference>
<evidence type="ECO:0000259" key="3">
    <source>
        <dbReference type="PROSITE" id="PS51192"/>
    </source>
</evidence>
<accession>N9P202</accession>
<dbReference type="HOGENOM" id="CLU_010335_0_0_6"/>
<evidence type="ECO:0000256" key="1">
    <source>
        <dbReference type="ARBA" id="ARBA00022741"/>
    </source>
</evidence>
<dbReference type="InterPro" id="IPR001650">
    <property type="entry name" value="Helicase_C-like"/>
</dbReference>
<dbReference type="Pfam" id="PF00270">
    <property type="entry name" value="DEAD"/>
    <property type="match status" value="1"/>
</dbReference>
<protein>
    <recommendedName>
        <fullName evidence="7">DEAD/DEAH box helicase</fullName>
    </recommendedName>
</protein>
<feature type="domain" description="Helicase ATP-binding" evidence="3">
    <location>
        <begin position="20"/>
        <end position="177"/>
    </location>
</feature>
<dbReference type="RefSeq" id="WP_005236224.1">
    <property type="nucleotide sequence ID" value="NZ_CP083658.1"/>
</dbReference>
<feature type="domain" description="Helicase C-terminal" evidence="4">
    <location>
        <begin position="203"/>
        <end position="355"/>
    </location>
</feature>
<dbReference type="GO" id="GO:0003676">
    <property type="term" value="F:nucleic acid binding"/>
    <property type="evidence" value="ECO:0007669"/>
    <property type="project" value="InterPro"/>
</dbReference>
<dbReference type="AlphaFoldDB" id="N9P202"/>
<keyword evidence="2" id="KW-0067">ATP-binding</keyword>
<dbReference type="EMBL" id="APRS01000014">
    <property type="protein sequence ID" value="ENX08065.1"/>
    <property type="molecule type" value="Genomic_DNA"/>
</dbReference>
<evidence type="ECO:0000313" key="5">
    <source>
        <dbReference type="EMBL" id="ENX08065.1"/>
    </source>
</evidence>
<evidence type="ECO:0000313" key="6">
    <source>
        <dbReference type="Proteomes" id="UP000013101"/>
    </source>
</evidence>
<dbReference type="InterPro" id="IPR027417">
    <property type="entry name" value="P-loop_NTPase"/>
</dbReference>
<dbReference type="Gene3D" id="3.40.50.300">
    <property type="entry name" value="P-loop containing nucleotide triphosphate hydrolases"/>
    <property type="match status" value="2"/>
</dbReference>
<dbReference type="Proteomes" id="UP000013101">
    <property type="component" value="Unassembled WGS sequence"/>
</dbReference>
<dbReference type="PATRIC" id="fig|1217693.3.peg.2396"/>
<evidence type="ECO:0008006" key="7">
    <source>
        <dbReference type="Google" id="ProtNLM"/>
    </source>
</evidence>
<dbReference type="SMART" id="SM00487">
    <property type="entry name" value="DEXDc"/>
    <property type="match status" value="1"/>
</dbReference>